<feature type="transmembrane region" description="Helical" evidence="6">
    <location>
        <begin position="218"/>
        <end position="239"/>
    </location>
</feature>
<evidence type="ECO:0000313" key="9">
    <source>
        <dbReference type="Proteomes" id="UP000815677"/>
    </source>
</evidence>
<feature type="transmembrane region" description="Helical" evidence="6">
    <location>
        <begin position="369"/>
        <end position="394"/>
    </location>
</feature>
<reference evidence="8" key="1">
    <citation type="submission" date="2014-09" db="EMBL/GenBank/DDBJ databases">
        <title>Genome sequence of the luminous mushroom Mycena chlorophos for searching fungal bioluminescence genes.</title>
        <authorList>
            <person name="Tanaka Y."/>
            <person name="Kasuga D."/>
            <person name="Oba Y."/>
            <person name="Hase S."/>
            <person name="Sato K."/>
            <person name="Oba Y."/>
            <person name="Sakakibara Y."/>
        </authorList>
    </citation>
    <scope>NUCLEOTIDE SEQUENCE</scope>
</reference>
<feature type="region of interest" description="Disordered" evidence="5">
    <location>
        <begin position="1"/>
        <end position="29"/>
    </location>
</feature>
<keyword evidence="9" id="KW-1185">Reference proteome</keyword>
<evidence type="ECO:0000259" key="7">
    <source>
        <dbReference type="PROSITE" id="PS50850"/>
    </source>
</evidence>
<dbReference type="PANTHER" id="PTHR23502:SF181">
    <property type="entry name" value="MAJOR FACILITATOR SUPERFAMILY (MFS) PROFILE DOMAIN-CONTAINING PROTEIN"/>
    <property type="match status" value="1"/>
</dbReference>
<feature type="compositionally biased region" description="Polar residues" evidence="5">
    <location>
        <begin position="1"/>
        <end position="11"/>
    </location>
</feature>
<dbReference type="InterPro" id="IPR011701">
    <property type="entry name" value="MFS"/>
</dbReference>
<feature type="transmembrane region" description="Helical" evidence="6">
    <location>
        <begin position="251"/>
        <end position="270"/>
    </location>
</feature>
<feature type="transmembrane region" description="Helical" evidence="6">
    <location>
        <begin position="457"/>
        <end position="478"/>
    </location>
</feature>
<feature type="domain" description="Major facilitator superfamily (MFS) profile" evidence="7">
    <location>
        <begin position="152"/>
        <end position="576"/>
    </location>
</feature>
<evidence type="ECO:0000256" key="3">
    <source>
        <dbReference type="ARBA" id="ARBA00022989"/>
    </source>
</evidence>
<comment type="subcellular location">
    <subcellularLocation>
        <location evidence="1">Membrane</location>
        <topology evidence="1">Multi-pass membrane protein</topology>
    </subcellularLocation>
</comment>
<proteinExistence type="predicted"/>
<feature type="transmembrane region" description="Helical" evidence="6">
    <location>
        <begin position="490"/>
        <end position="510"/>
    </location>
</feature>
<evidence type="ECO:0000256" key="4">
    <source>
        <dbReference type="ARBA" id="ARBA00023136"/>
    </source>
</evidence>
<dbReference type="PANTHER" id="PTHR23502">
    <property type="entry name" value="MAJOR FACILITATOR SUPERFAMILY"/>
    <property type="match status" value="1"/>
</dbReference>
<feature type="transmembrane region" description="Helical" evidence="6">
    <location>
        <begin position="277"/>
        <end position="302"/>
    </location>
</feature>
<dbReference type="Gene3D" id="1.20.1250.20">
    <property type="entry name" value="MFS general substrate transporter like domains"/>
    <property type="match status" value="1"/>
</dbReference>
<dbReference type="Pfam" id="PF07690">
    <property type="entry name" value="MFS_1"/>
    <property type="match status" value="1"/>
</dbReference>
<organism evidence="8 9">
    <name type="scientific">Mycena chlorophos</name>
    <name type="common">Agaric fungus</name>
    <name type="synonym">Agaricus chlorophos</name>
    <dbReference type="NCBI Taxonomy" id="658473"/>
    <lineage>
        <taxon>Eukaryota</taxon>
        <taxon>Fungi</taxon>
        <taxon>Dikarya</taxon>
        <taxon>Basidiomycota</taxon>
        <taxon>Agaricomycotina</taxon>
        <taxon>Agaricomycetes</taxon>
        <taxon>Agaricomycetidae</taxon>
        <taxon>Agaricales</taxon>
        <taxon>Marasmiineae</taxon>
        <taxon>Mycenaceae</taxon>
        <taxon>Mycena</taxon>
    </lineage>
</organism>
<feature type="transmembrane region" description="Helical" evidence="6">
    <location>
        <begin position="548"/>
        <end position="572"/>
    </location>
</feature>
<dbReference type="InterPro" id="IPR020846">
    <property type="entry name" value="MFS_dom"/>
</dbReference>
<evidence type="ECO:0000256" key="6">
    <source>
        <dbReference type="SAM" id="Phobius"/>
    </source>
</evidence>
<evidence type="ECO:0000256" key="1">
    <source>
        <dbReference type="ARBA" id="ARBA00004141"/>
    </source>
</evidence>
<gene>
    <name evidence="8" type="ORF">MCHLO_14250</name>
</gene>
<keyword evidence="4 6" id="KW-0472">Membrane</keyword>
<feature type="transmembrane region" description="Helical" evidence="6">
    <location>
        <begin position="414"/>
        <end position="437"/>
    </location>
</feature>
<evidence type="ECO:0000256" key="5">
    <source>
        <dbReference type="SAM" id="MobiDB-lite"/>
    </source>
</evidence>
<feature type="transmembrane region" description="Helical" evidence="6">
    <location>
        <begin position="185"/>
        <end position="206"/>
    </location>
</feature>
<dbReference type="SUPFAM" id="SSF103473">
    <property type="entry name" value="MFS general substrate transporter"/>
    <property type="match status" value="1"/>
</dbReference>
<evidence type="ECO:0000313" key="8">
    <source>
        <dbReference type="EMBL" id="GAT57741.1"/>
    </source>
</evidence>
<accession>A0ABQ0M2Z9</accession>
<keyword evidence="3 6" id="KW-1133">Transmembrane helix</keyword>
<evidence type="ECO:0000256" key="2">
    <source>
        <dbReference type="ARBA" id="ARBA00022692"/>
    </source>
</evidence>
<keyword evidence="2 6" id="KW-0812">Transmembrane</keyword>
<dbReference type="PROSITE" id="PS50850">
    <property type="entry name" value="MFS"/>
    <property type="match status" value="1"/>
</dbReference>
<dbReference type="Proteomes" id="UP000815677">
    <property type="component" value="Unassembled WGS sequence"/>
</dbReference>
<protein>
    <submittedName>
        <fullName evidence="8">MFS general substrate transporter</fullName>
    </submittedName>
</protein>
<sequence length="587" mass="64466">MSCQRRTASISEKTKKRGQESTSSKADRDRRGYWPWRDLLDLVIASGHLDPIRTTAGFCPRNASRTTVSNLPRHRNFFSSPTRAAEVSMFDDRSSGKDEKAAADLESSVAVLQLDTQDASVKLDKHGLPLIPQPSNDPSDPLNWPQFLKIAILLQVSWLAGLGPLNQAMINPAFVPLAAHFHVTTVVASYQTTVAIGTVALGSFLWNPLAATYGRRPVLLFSTLVAAASSLGSGMAQTWGQLIVTRVLNGIGTASFFTLGAAMVSDCFFLHERGRAMGVFTVFLTNSAHIAPIPGGFLAQYVNYRWCYYVPGILDLTLFVIMFFCLPETLYIRGSKPVKTDRPILRRMGLWNLRPADKHMKFSDFSNQFVMFAYPTVLISALYYAVTFTVSSILPAVTSATLFKKLYDFTPSKTGLALGAGTLIGSTLGELLGGLVVDRSMYLSRKKAQGGEILPEVRLRGIWLGAILQPIGVLVWGFCIQYKTPYIGPVFGFGIMCFAVQIISTVLYSYNADCYKPQTAESAQVMNFFRQAFGMTTGFWAIPLGTKIGFQFMGVTLALIGLVFFLPVLFLMSHGKTVRSKLGAPKH</sequence>
<name>A0ABQ0M2Z9_MYCCL</name>
<feature type="transmembrane region" description="Helical" evidence="6">
    <location>
        <begin position="308"/>
        <end position="326"/>
    </location>
</feature>
<dbReference type="EMBL" id="DF849506">
    <property type="protein sequence ID" value="GAT57741.1"/>
    <property type="molecule type" value="Genomic_DNA"/>
</dbReference>
<dbReference type="InterPro" id="IPR036259">
    <property type="entry name" value="MFS_trans_sf"/>
</dbReference>